<organism evidence="2">
    <name type="scientific">Hemileia vastatrix</name>
    <dbReference type="NCBI Taxonomy" id="203904"/>
    <lineage>
        <taxon>Eukaryota</taxon>
        <taxon>Fungi</taxon>
        <taxon>Dikarya</taxon>
        <taxon>Basidiomycota</taxon>
        <taxon>Pucciniomycotina</taxon>
        <taxon>Pucciniomycetes</taxon>
        <taxon>Pucciniales</taxon>
        <taxon>Zaghouaniaceae</taxon>
        <taxon>Hemileia</taxon>
    </lineage>
</organism>
<dbReference type="AlphaFoldDB" id="T1UNX9"/>
<accession>T1UNX9</accession>
<dbReference type="PANTHER" id="PTHR40079:SF6">
    <property type="entry name" value="GH26 DOMAIN-CONTAINING PROTEIN"/>
    <property type="match status" value="1"/>
</dbReference>
<reference evidence="2" key="1">
    <citation type="submission" date="2013-04" db="EMBL/GenBank/DDBJ databases">
        <title>Genome annotation of the coffee rust (Hemileia vastatrix) contributes to the gene repertoire catalogue of the Pucciniales.</title>
        <authorList>
            <person name="Cristancho M.M."/>
            <person name="Botero D.O."/>
            <person name="Giraldo W.G."/>
            <person name="Tabima J.F."/>
            <person name="Riano-Pachon D.M."/>
            <person name="Escobar C."/>
            <person name="Rozo Y.I."/>
            <person name="Rivera L.F."/>
            <person name="Restrepo S."/>
            <person name="Gaitan A.L."/>
        </authorList>
    </citation>
    <scope>NUCLEOTIDE SEQUENCE</scope>
</reference>
<keyword evidence="1" id="KW-0732">Signal</keyword>
<dbReference type="InterPro" id="IPR000805">
    <property type="entry name" value="Glyco_hydro_26"/>
</dbReference>
<dbReference type="VEuPathDB" id="FungiDB:HVAS_10785750"/>
<evidence type="ECO:0000313" key="2">
    <source>
        <dbReference type="EMBL" id="AGT80101.1"/>
    </source>
</evidence>
<name>T1UNX9_9BASI</name>
<dbReference type="GO" id="GO:0016985">
    <property type="term" value="F:mannan endo-1,4-beta-mannosidase activity"/>
    <property type="evidence" value="ECO:0007669"/>
    <property type="project" value="InterPro"/>
</dbReference>
<dbReference type="GO" id="GO:0006080">
    <property type="term" value="P:substituted mannan metabolic process"/>
    <property type="evidence" value="ECO:0007669"/>
    <property type="project" value="InterPro"/>
</dbReference>
<feature type="signal peptide" evidence="1">
    <location>
        <begin position="1"/>
        <end position="21"/>
    </location>
</feature>
<feature type="chain" id="PRO_5004584971" evidence="1">
    <location>
        <begin position="22"/>
        <end position="194"/>
    </location>
</feature>
<evidence type="ECO:0000256" key="1">
    <source>
        <dbReference type="SAM" id="SignalP"/>
    </source>
</evidence>
<dbReference type="PANTHER" id="PTHR40079">
    <property type="entry name" value="MANNAN ENDO-1,4-BETA-MANNOSIDASE E-RELATED"/>
    <property type="match status" value="1"/>
</dbReference>
<sequence length="194" mass="21454">MTMLNIIYSLLSLVFITQANSELGLSPSNLCHNGISIGFIPDFDSEFTPNTPSDINQKLPQPMAIHVREMQKLQGNPVYQIAIMPPGGVDTINENLANSIGDKMKAVNDNGITVWLRFAPEFFSEPFNKPMVLAETSAGFCVNPETGIPPNGGATESSIKTTWLQSVLNKDFQKRVPSLKAILWYEVENQDQPR</sequence>
<protein>
    <submittedName>
        <fullName evidence="2">Putative secreted protein</fullName>
    </submittedName>
</protein>
<dbReference type="EMBL" id="KF018031">
    <property type="protein sequence ID" value="AGT80101.1"/>
    <property type="molecule type" value="Genomic_DNA"/>
</dbReference>
<proteinExistence type="predicted"/>